<protein>
    <submittedName>
        <fullName evidence="4">Gfo/Idh/MocA family oxidoreductase</fullName>
    </submittedName>
</protein>
<sequence length="366" mass="38422">MSTIGVGIIGGSQGGWASISHIPALKALPDFELRAVSTSRQESANAAGKEFGVEAAFDNHVDLLAHPGVDVVVVAVKVPHHRELISAAIDAGKTVYAEWPLALNLAEATELTRRAEAAGVRTAIGLQGRYHPELRFARRLIEEGRIGRVIGTTMVGSGMVWGGETTRAHAYWYDRTQGATPLTGAALHAIDALNVTLGQFDQLSANLVLGRTQVTVTDDGNTVVPVTAPDQISLTGTLDSGAAASVFYRGGTSRGDNFRWEINGTDGDLVLTAPWGNVQVTDLTLQAGFGTDTAVSPLEVPAEYSAGIPAGLVGPARNVAALYTDLARDLREGTRLVPDFAYAHTRHQLLAAIESASSEGVAQTLG</sequence>
<dbReference type="PANTHER" id="PTHR43818">
    <property type="entry name" value="BCDNA.GH03377"/>
    <property type="match status" value="1"/>
</dbReference>
<evidence type="ECO:0000259" key="3">
    <source>
        <dbReference type="Pfam" id="PF22685"/>
    </source>
</evidence>
<keyword evidence="5" id="KW-1185">Reference proteome</keyword>
<feature type="domain" description="Gal80p-like C-terminal" evidence="3">
    <location>
        <begin position="132"/>
        <end position="272"/>
    </location>
</feature>
<dbReference type="PANTHER" id="PTHR43818:SF11">
    <property type="entry name" value="BCDNA.GH03377"/>
    <property type="match status" value="1"/>
</dbReference>
<dbReference type="Pfam" id="PF01408">
    <property type="entry name" value="GFO_IDH_MocA"/>
    <property type="match status" value="1"/>
</dbReference>
<comment type="caution">
    <text evidence="4">The sequence shown here is derived from an EMBL/GenBank/DDBJ whole genome shotgun (WGS) entry which is preliminary data.</text>
</comment>
<dbReference type="Proteomes" id="UP001550044">
    <property type="component" value="Unassembled WGS sequence"/>
</dbReference>
<dbReference type="InterPro" id="IPR000683">
    <property type="entry name" value="Gfo/Idh/MocA-like_OxRdtase_N"/>
</dbReference>
<dbReference type="EMBL" id="JBEXIP010000073">
    <property type="protein sequence ID" value="MET8438834.1"/>
    <property type="molecule type" value="Genomic_DNA"/>
</dbReference>
<evidence type="ECO:0000256" key="1">
    <source>
        <dbReference type="ARBA" id="ARBA00023002"/>
    </source>
</evidence>
<reference evidence="4 5" key="1">
    <citation type="submission" date="2024-06" db="EMBL/GenBank/DDBJ databases">
        <title>The Natural Products Discovery Center: Release of the First 8490 Sequenced Strains for Exploring Actinobacteria Biosynthetic Diversity.</title>
        <authorList>
            <person name="Kalkreuter E."/>
            <person name="Kautsar S.A."/>
            <person name="Yang D."/>
            <person name="Bader C.D."/>
            <person name="Teijaro C.N."/>
            <person name="Fluegel L."/>
            <person name="Davis C.M."/>
            <person name="Simpson J.R."/>
            <person name="Lauterbach L."/>
            <person name="Steele A.D."/>
            <person name="Gui C."/>
            <person name="Meng S."/>
            <person name="Li G."/>
            <person name="Viehrig K."/>
            <person name="Ye F."/>
            <person name="Su P."/>
            <person name="Kiefer A.F."/>
            <person name="Nichols A."/>
            <person name="Cepeda A.J."/>
            <person name="Yan W."/>
            <person name="Fan B."/>
            <person name="Jiang Y."/>
            <person name="Adhikari A."/>
            <person name="Zheng C.-J."/>
            <person name="Schuster L."/>
            <person name="Cowan T.M."/>
            <person name="Smanski M.J."/>
            <person name="Chevrette M.G."/>
            <person name="De Carvalho L.P.S."/>
            <person name="Shen B."/>
        </authorList>
    </citation>
    <scope>NUCLEOTIDE SEQUENCE [LARGE SCALE GENOMIC DNA]</scope>
    <source>
        <strain evidence="4 5">NPDC005137</strain>
    </source>
</reference>
<dbReference type="InterPro" id="IPR055080">
    <property type="entry name" value="Gal80p-like_C"/>
</dbReference>
<dbReference type="RefSeq" id="WP_356713248.1">
    <property type="nucleotide sequence ID" value="NZ_JBEXIP010000073.1"/>
</dbReference>
<dbReference type="Pfam" id="PF22685">
    <property type="entry name" value="Gal80p_C-like"/>
    <property type="match status" value="1"/>
</dbReference>
<evidence type="ECO:0000259" key="2">
    <source>
        <dbReference type="Pfam" id="PF01408"/>
    </source>
</evidence>
<accession>A0ABV2ULW1</accession>
<gene>
    <name evidence="4" type="ORF">ABZV61_40435</name>
</gene>
<evidence type="ECO:0000313" key="5">
    <source>
        <dbReference type="Proteomes" id="UP001550044"/>
    </source>
</evidence>
<dbReference type="SUPFAM" id="SSF51735">
    <property type="entry name" value="NAD(P)-binding Rossmann-fold domains"/>
    <property type="match status" value="1"/>
</dbReference>
<dbReference type="InterPro" id="IPR050463">
    <property type="entry name" value="Gfo/Idh/MocA_oxidrdct_glycsds"/>
</dbReference>
<dbReference type="SUPFAM" id="SSF55347">
    <property type="entry name" value="Glyceraldehyde-3-phosphate dehydrogenase-like, C-terminal domain"/>
    <property type="match status" value="1"/>
</dbReference>
<organism evidence="4 5">
    <name type="scientific">Streptomyces sp. 900116325</name>
    <dbReference type="NCBI Taxonomy" id="3154295"/>
    <lineage>
        <taxon>Bacteria</taxon>
        <taxon>Bacillati</taxon>
        <taxon>Actinomycetota</taxon>
        <taxon>Actinomycetes</taxon>
        <taxon>Kitasatosporales</taxon>
        <taxon>Streptomycetaceae</taxon>
        <taxon>Streptomyces</taxon>
    </lineage>
</organism>
<proteinExistence type="predicted"/>
<name>A0ABV2ULW1_9ACTN</name>
<dbReference type="Gene3D" id="3.40.50.720">
    <property type="entry name" value="NAD(P)-binding Rossmann-like Domain"/>
    <property type="match status" value="1"/>
</dbReference>
<dbReference type="InterPro" id="IPR036291">
    <property type="entry name" value="NAD(P)-bd_dom_sf"/>
</dbReference>
<dbReference type="Gene3D" id="3.30.360.10">
    <property type="entry name" value="Dihydrodipicolinate Reductase, domain 2"/>
    <property type="match status" value="1"/>
</dbReference>
<feature type="domain" description="Gfo/Idh/MocA-like oxidoreductase N-terminal" evidence="2">
    <location>
        <begin position="5"/>
        <end position="124"/>
    </location>
</feature>
<keyword evidence="1" id="KW-0560">Oxidoreductase</keyword>
<evidence type="ECO:0000313" key="4">
    <source>
        <dbReference type="EMBL" id="MET8438834.1"/>
    </source>
</evidence>